<reference evidence="1 2" key="1">
    <citation type="journal article" date="2021" name="Commun. Biol.">
        <title>The genome of Shorea leprosula (Dipterocarpaceae) highlights the ecological relevance of drought in aseasonal tropical rainforests.</title>
        <authorList>
            <person name="Ng K.K.S."/>
            <person name="Kobayashi M.J."/>
            <person name="Fawcett J.A."/>
            <person name="Hatakeyama M."/>
            <person name="Paape T."/>
            <person name="Ng C.H."/>
            <person name="Ang C.C."/>
            <person name="Tnah L.H."/>
            <person name="Lee C.T."/>
            <person name="Nishiyama T."/>
            <person name="Sese J."/>
            <person name="O'Brien M.J."/>
            <person name="Copetti D."/>
            <person name="Mohd Noor M.I."/>
            <person name="Ong R.C."/>
            <person name="Putra M."/>
            <person name="Sireger I.Z."/>
            <person name="Indrioko S."/>
            <person name="Kosugi Y."/>
            <person name="Izuno A."/>
            <person name="Isagi Y."/>
            <person name="Lee S.L."/>
            <person name="Shimizu K.K."/>
        </authorList>
    </citation>
    <scope>NUCLEOTIDE SEQUENCE [LARGE SCALE GENOMIC DNA]</scope>
    <source>
        <strain evidence="1">214</strain>
    </source>
</reference>
<gene>
    <name evidence="1" type="ORF">SLEP1_g18699</name>
</gene>
<organism evidence="1 2">
    <name type="scientific">Rubroshorea leprosula</name>
    <dbReference type="NCBI Taxonomy" id="152421"/>
    <lineage>
        <taxon>Eukaryota</taxon>
        <taxon>Viridiplantae</taxon>
        <taxon>Streptophyta</taxon>
        <taxon>Embryophyta</taxon>
        <taxon>Tracheophyta</taxon>
        <taxon>Spermatophyta</taxon>
        <taxon>Magnoliopsida</taxon>
        <taxon>eudicotyledons</taxon>
        <taxon>Gunneridae</taxon>
        <taxon>Pentapetalae</taxon>
        <taxon>rosids</taxon>
        <taxon>malvids</taxon>
        <taxon>Malvales</taxon>
        <taxon>Dipterocarpaceae</taxon>
        <taxon>Rubroshorea</taxon>
    </lineage>
</organism>
<proteinExistence type="predicted"/>
<keyword evidence="2" id="KW-1185">Reference proteome</keyword>
<evidence type="ECO:0000313" key="1">
    <source>
        <dbReference type="EMBL" id="GKV06879.1"/>
    </source>
</evidence>
<name>A0AAV5J903_9ROSI</name>
<evidence type="ECO:0000313" key="2">
    <source>
        <dbReference type="Proteomes" id="UP001054252"/>
    </source>
</evidence>
<dbReference type="AlphaFoldDB" id="A0AAV5J903"/>
<comment type="caution">
    <text evidence="1">The sequence shown here is derived from an EMBL/GenBank/DDBJ whole genome shotgun (WGS) entry which is preliminary data.</text>
</comment>
<sequence length="62" mass="6920">MSTSKIYPNFPKKLLCFLLYSHIPTTILHHGAALALEYCLALLLKCCMSWLSFGSFSTALLP</sequence>
<accession>A0AAV5J903</accession>
<protein>
    <submittedName>
        <fullName evidence="1">Uncharacterized protein</fullName>
    </submittedName>
</protein>
<dbReference type="Proteomes" id="UP001054252">
    <property type="component" value="Unassembled WGS sequence"/>
</dbReference>
<dbReference type="EMBL" id="BPVZ01000026">
    <property type="protein sequence ID" value="GKV06879.1"/>
    <property type="molecule type" value="Genomic_DNA"/>
</dbReference>